<gene>
    <name evidence="2" type="ORF">G3O07_18320</name>
</gene>
<comment type="caution">
    <text evidence="2">The sequence shown here is derived from an EMBL/GenBank/DDBJ whole genome shotgun (WGS) entry which is preliminary data.</text>
</comment>
<organism evidence="2 3">
    <name type="scientific">Pseudomonas laurentiana</name>
    <dbReference type="NCBI Taxonomy" id="2364649"/>
    <lineage>
        <taxon>Bacteria</taxon>
        <taxon>Pseudomonadati</taxon>
        <taxon>Pseudomonadota</taxon>
        <taxon>Gammaproteobacteria</taxon>
        <taxon>Pseudomonadales</taxon>
        <taxon>Pseudomonadaceae</taxon>
        <taxon>Pseudomonas</taxon>
    </lineage>
</organism>
<dbReference type="EMBL" id="JAAHBT010000224">
    <property type="protein sequence ID" value="NES11249.1"/>
    <property type="molecule type" value="Genomic_DNA"/>
</dbReference>
<reference evidence="2 3" key="1">
    <citation type="submission" date="2020-02" db="EMBL/GenBank/DDBJ databases">
        <title>Broccoli isolated Pseudomonas sp.</title>
        <authorList>
            <person name="Fujikawa T."/>
            <person name="Sawada H."/>
        </authorList>
    </citation>
    <scope>NUCLEOTIDE SEQUENCE [LARGE SCALE GENOMIC DNA]</scope>
    <source>
        <strain evidence="2 3">JCM 32154</strain>
    </source>
</reference>
<dbReference type="Proteomes" id="UP000471751">
    <property type="component" value="Unassembled WGS sequence"/>
</dbReference>
<keyword evidence="3" id="KW-1185">Reference proteome</keyword>
<evidence type="ECO:0000313" key="2">
    <source>
        <dbReference type="EMBL" id="NES11249.1"/>
    </source>
</evidence>
<sequence length="255" mass="28897">MSSCARLLFYFGFTLLAGCTSAPPNHFTFTADLPPGFAYKAIAVYVPDEGETCTVPGGRKTEVGYNLKWRKEYEPNSVIALYRTVSGCPLVLRRIELQIAAAYSDDWFDFGEDTGLVAIRYEREGQYREIFNAAGESTFHGQCQWFFRTMGPKRRIVKILDCKAIDAEGQLGAGHPFAGYTLEQLPGKTVRLNVRVDESEEPYYDGFWLKTKEGWRPCTGRWGTENEESCISPPRFTDFMMPDGRRCTVYPSCTE</sequence>
<proteinExistence type="predicted"/>
<feature type="chain" id="PRO_5026155525" description="Lipoprotein" evidence="1">
    <location>
        <begin position="23"/>
        <end position="255"/>
    </location>
</feature>
<accession>A0A6I5RU20</accession>
<evidence type="ECO:0000256" key="1">
    <source>
        <dbReference type="SAM" id="SignalP"/>
    </source>
</evidence>
<evidence type="ECO:0008006" key="4">
    <source>
        <dbReference type="Google" id="ProtNLM"/>
    </source>
</evidence>
<protein>
    <recommendedName>
        <fullName evidence="4">Lipoprotein</fullName>
    </recommendedName>
</protein>
<keyword evidence="1" id="KW-0732">Signal</keyword>
<feature type="signal peptide" evidence="1">
    <location>
        <begin position="1"/>
        <end position="22"/>
    </location>
</feature>
<name>A0A6I5RU20_9PSED</name>
<evidence type="ECO:0000313" key="3">
    <source>
        <dbReference type="Proteomes" id="UP000471751"/>
    </source>
</evidence>
<dbReference type="AlphaFoldDB" id="A0A6I5RU20"/>
<dbReference type="PROSITE" id="PS51257">
    <property type="entry name" value="PROKAR_LIPOPROTEIN"/>
    <property type="match status" value="1"/>
</dbReference>